<gene>
    <name evidence="2" type="ORF">CC86DRAFT_378658</name>
</gene>
<protein>
    <submittedName>
        <fullName evidence="2">Uncharacterized protein</fullName>
    </submittedName>
</protein>
<feature type="region of interest" description="Disordered" evidence="1">
    <location>
        <begin position="52"/>
        <end position="75"/>
    </location>
</feature>
<sequence>MSCALAAQSPDSTHGVLSVRIYMNSIGLYIKSFARNSYLSLKTHSVADVSHDREHAPSVATPPTTISEANASYGCHNDPDDDGYYDDGYDDEPEVDISSNIAIYPNMAGNDEEEGDDEGECEDNYEDRNNPEYIQPLLGVRLANNKNLWAHLRKDKGKRWRHDHNGAPPPPSEFDKDGEYLDYKYIRSIVRADGSEGAELAALPCDEDAPCLPDGTKAIIKEMYDVYYKKRRGQATFDGATVAEAFMLVRDDLSDDPYHFALSTQGVEAARALHAYQEDQEQLENRPPVDLHERAMLETGLPIWDHSAHLHDLHDHLHHNPCQNDSKIAEVMEYLAETNYHDKKAELEWYQENYPDKVACGNGIRLDTEKDVILDILHHMPATAKLSADELEKAGLCRSEDEYGANPEYTDAKRKWWAANRCIYTLEAIVRHTFKTVRALRSPLGPDGFLTQLREADINSRLPEYPDESKKIYVPLDNRKIFEILRSEFPRRDPPSIRHWCS</sequence>
<feature type="compositionally biased region" description="Polar residues" evidence="1">
    <location>
        <begin position="61"/>
        <end position="70"/>
    </location>
</feature>
<dbReference type="EMBL" id="MU006219">
    <property type="protein sequence ID" value="KAF2830356.1"/>
    <property type="molecule type" value="Genomic_DNA"/>
</dbReference>
<evidence type="ECO:0000313" key="3">
    <source>
        <dbReference type="Proteomes" id="UP000799424"/>
    </source>
</evidence>
<evidence type="ECO:0000313" key="2">
    <source>
        <dbReference type="EMBL" id="KAF2830356.1"/>
    </source>
</evidence>
<organism evidence="2 3">
    <name type="scientific">Ophiobolus disseminans</name>
    <dbReference type="NCBI Taxonomy" id="1469910"/>
    <lineage>
        <taxon>Eukaryota</taxon>
        <taxon>Fungi</taxon>
        <taxon>Dikarya</taxon>
        <taxon>Ascomycota</taxon>
        <taxon>Pezizomycotina</taxon>
        <taxon>Dothideomycetes</taxon>
        <taxon>Pleosporomycetidae</taxon>
        <taxon>Pleosporales</taxon>
        <taxon>Pleosporineae</taxon>
        <taxon>Phaeosphaeriaceae</taxon>
        <taxon>Ophiobolus</taxon>
    </lineage>
</organism>
<reference evidence="2" key="1">
    <citation type="journal article" date="2020" name="Stud. Mycol.">
        <title>101 Dothideomycetes genomes: a test case for predicting lifestyles and emergence of pathogens.</title>
        <authorList>
            <person name="Haridas S."/>
            <person name="Albert R."/>
            <person name="Binder M."/>
            <person name="Bloem J."/>
            <person name="Labutti K."/>
            <person name="Salamov A."/>
            <person name="Andreopoulos B."/>
            <person name="Baker S."/>
            <person name="Barry K."/>
            <person name="Bills G."/>
            <person name="Bluhm B."/>
            <person name="Cannon C."/>
            <person name="Castanera R."/>
            <person name="Culley D."/>
            <person name="Daum C."/>
            <person name="Ezra D."/>
            <person name="Gonzalez J."/>
            <person name="Henrissat B."/>
            <person name="Kuo A."/>
            <person name="Liang C."/>
            <person name="Lipzen A."/>
            <person name="Lutzoni F."/>
            <person name="Magnuson J."/>
            <person name="Mondo S."/>
            <person name="Nolan M."/>
            <person name="Ohm R."/>
            <person name="Pangilinan J."/>
            <person name="Park H.-J."/>
            <person name="Ramirez L."/>
            <person name="Alfaro M."/>
            <person name="Sun H."/>
            <person name="Tritt A."/>
            <person name="Yoshinaga Y."/>
            <person name="Zwiers L.-H."/>
            <person name="Turgeon B."/>
            <person name="Goodwin S."/>
            <person name="Spatafora J."/>
            <person name="Crous P."/>
            <person name="Grigoriev I."/>
        </authorList>
    </citation>
    <scope>NUCLEOTIDE SEQUENCE</scope>
    <source>
        <strain evidence="2">CBS 113818</strain>
    </source>
</reference>
<keyword evidence="3" id="KW-1185">Reference proteome</keyword>
<name>A0A6A7AAW7_9PLEO</name>
<dbReference type="AlphaFoldDB" id="A0A6A7AAW7"/>
<proteinExistence type="predicted"/>
<evidence type="ECO:0000256" key="1">
    <source>
        <dbReference type="SAM" id="MobiDB-lite"/>
    </source>
</evidence>
<dbReference type="OrthoDB" id="3690916at2759"/>
<dbReference type="Proteomes" id="UP000799424">
    <property type="component" value="Unassembled WGS sequence"/>
</dbReference>
<accession>A0A6A7AAW7</accession>